<proteinExistence type="predicted"/>
<feature type="compositionally biased region" description="Basic residues" evidence="1">
    <location>
        <begin position="104"/>
        <end position="115"/>
    </location>
</feature>
<protein>
    <submittedName>
        <fullName evidence="2">Uncharacterized protein</fullName>
    </submittedName>
</protein>
<name>A0A4T0CDF7_AURPU</name>
<sequence length="376" mass="42013">MCKAPTMSNEMDEMDFPGIPAREDCSSCPETGTRCALHENMYHRALKRQQETGLVVPTEQANGDRDDGQPAHGMSKRAVNRVKTQEGQMISALKRMNFVDGKQRHNLSKKQKIRDRKQGEAAVQVPNPAKMAAKQEKAAKRAADPERIARLEARRQNMAEKKAVQNARRLRLVDEQRQKNKTSRLVDAADTNDALQLARSLEQKHATDDKAQVRRPARRTRGQIAAYGLHTELQDLATVHSMPLDTGTGDFLARADSLIQQTLNSVHSTLSPTDRKNLEEALSLVRTTHLLSPSHTYNPMNLGFADESIDRVIHGPIADDPPIYGYRPIIEGQPIKQEPMAEDTSIKDEENKNMASHGRLRGGASFVSTEQDSMME</sequence>
<evidence type="ECO:0000313" key="2">
    <source>
        <dbReference type="EMBL" id="TIA42982.1"/>
    </source>
</evidence>
<accession>A0A4T0CDF7</accession>
<reference evidence="2 3" key="1">
    <citation type="submission" date="2018-10" db="EMBL/GenBank/DDBJ databases">
        <title>Fifty Aureobasidium pullulans genomes reveal a recombining polyextremotolerant generalist.</title>
        <authorList>
            <person name="Gostincar C."/>
            <person name="Turk M."/>
            <person name="Zajc J."/>
            <person name="Gunde-Cimerman N."/>
        </authorList>
    </citation>
    <scope>NUCLEOTIDE SEQUENCE [LARGE SCALE GENOMIC DNA]</scope>
    <source>
        <strain evidence="2 3">EXF-1645</strain>
    </source>
</reference>
<gene>
    <name evidence="2" type="ORF">D6C78_00665</name>
</gene>
<evidence type="ECO:0000256" key="1">
    <source>
        <dbReference type="SAM" id="MobiDB-lite"/>
    </source>
</evidence>
<dbReference type="Proteomes" id="UP000308724">
    <property type="component" value="Unassembled WGS sequence"/>
</dbReference>
<feature type="region of interest" description="Disordered" evidence="1">
    <location>
        <begin position="104"/>
        <end position="123"/>
    </location>
</feature>
<comment type="caution">
    <text evidence="2">The sequence shown here is derived from an EMBL/GenBank/DDBJ whole genome shotgun (WGS) entry which is preliminary data.</text>
</comment>
<organism evidence="2 3">
    <name type="scientific">Aureobasidium pullulans</name>
    <name type="common">Black yeast</name>
    <name type="synonym">Pullularia pullulans</name>
    <dbReference type="NCBI Taxonomy" id="5580"/>
    <lineage>
        <taxon>Eukaryota</taxon>
        <taxon>Fungi</taxon>
        <taxon>Dikarya</taxon>
        <taxon>Ascomycota</taxon>
        <taxon>Pezizomycotina</taxon>
        <taxon>Dothideomycetes</taxon>
        <taxon>Dothideomycetidae</taxon>
        <taxon>Dothideales</taxon>
        <taxon>Saccotheciaceae</taxon>
        <taxon>Aureobasidium</taxon>
    </lineage>
</organism>
<dbReference type="AlphaFoldDB" id="A0A4T0CDF7"/>
<feature type="region of interest" description="Disordered" evidence="1">
    <location>
        <begin position="335"/>
        <end position="376"/>
    </location>
</feature>
<dbReference type="EMBL" id="QZBZ01000006">
    <property type="protein sequence ID" value="TIA42982.1"/>
    <property type="molecule type" value="Genomic_DNA"/>
</dbReference>
<feature type="compositionally biased region" description="Polar residues" evidence="1">
    <location>
        <begin position="366"/>
        <end position="376"/>
    </location>
</feature>
<evidence type="ECO:0000313" key="3">
    <source>
        <dbReference type="Proteomes" id="UP000308724"/>
    </source>
</evidence>